<evidence type="ECO:0000256" key="7">
    <source>
        <dbReference type="SAM" id="Phobius"/>
    </source>
</evidence>
<comment type="caution">
    <text evidence="8">The sequence shown here is derived from an EMBL/GenBank/DDBJ whole genome shotgun (WGS) entry which is preliminary data.</text>
</comment>
<dbReference type="PANTHER" id="PTHR21212:SF5">
    <property type="entry name" value="SEIPIN-1"/>
    <property type="match status" value="1"/>
</dbReference>
<keyword evidence="4 7" id="KW-1133">Transmembrane helix</keyword>
<accession>A0AAW1W609</accession>
<keyword evidence="9" id="KW-1185">Reference proteome</keyword>
<organism evidence="8 9">
    <name type="scientific">Rubus argutus</name>
    <name type="common">Southern blackberry</name>
    <dbReference type="NCBI Taxonomy" id="59490"/>
    <lineage>
        <taxon>Eukaryota</taxon>
        <taxon>Viridiplantae</taxon>
        <taxon>Streptophyta</taxon>
        <taxon>Embryophyta</taxon>
        <taxon>Tracheophyta</taxon>
        <taxon>Spermatophyta</taxon>
        <taxon>Magnoliopsida</taxon>
        <taxon>eudicotyledons</taxon>
        <taxon>Gunneridae</taxon>
        <taxon>Pentapetalae</taxon>
        <taxon>rosids</taxon>
        <taxon>fabids</taxon>
        <taxon>Rosales</taxon>
        <taxon>Rosaceae</taxon>
        <taxon>Rosoideae</taxon>
        <taxon>Rosoideae incertae sedis</taxon>
        <taxon>Rubus</taxon>
    </lineage>
</organism>
<dbReference type="InterPro" id="IPR009617">
    <property type="entry name" value="Seipin"/>
</dbReference>
<gene>
    <name evidence="8" type="ORF">M0R45_027852</name>
</gene>
<feature type="transmembrane region" description="Helical" evidence="7">
    <location>
        <begin position="103"/>
        <end position="129"/>
    </location>
</feature>
<sequence length="282" mass="31389">MEPYTYDESEDEDEDEDEEVKYVIPEPSEWFPKLVSLQADLIYNSILTVCHPILWLLSIASESYHQAEEAKETVQSAVRNAPSTIIHGALLLLKKLACGFFRAAYVCAVLIMLLILAAVVGIALVWLWLEEPVVVTDRLHFDYTQPHPKAVFVFGPSANKHIIMGVPVGHTFTVSLDLLMPESDFNRAIGVFQLTAEVLSTTGDVIAKSSQPCMLRFRSLPIRLTRTFIKGVPVLLGISGETQKITVQILRHKEGTYPRTRAIRITLSPRSGTLASSTVVRS</sequence>
<evidence type="ECO:0000256" key="2">
    <source>
        <dbReference type="ARBA" id="ARBA00022692"/>
    </source>
</evidence>
<proteinExistence type="predicted"/>
<evidence type="ECO:0000256" key="3">
    <source>
        <dbReference type="ARBA" id="ARBA00022824"/>
    </source>
</evidence>
<reference evidence="8 9" key="1">
    <citation type="journal article" date="2023" name="G3 (Bethesda)">
        <title>A chromosome-length genome assembly and annotation of blackberry (Rubus argutus, cv. 'Hillquist').</title>
        <authorList>
            <person name="Bruna T."/>
            <person name="Aryal R."/>
            <person name="Dudchenko O."/>
            <person name="Sargent D.J."/>
            <person name="Mead D."/>
            <person name="Buti M."/>
            <person name="Cavallini A."/>
            <person name="Hytonen T."/>
            <person name="Andres J."/>
            <person name="Pham M."/>
            <person name="Weisz D."/>
            <person name="Mascagni F."/>
            <person name="Usai G."/>
            <person name="Natali L."/>
            <person name="Bassil N."/>
            <person name="Fernandez G.E."/>
            <person name="Lomsadze A."/>
            <person name="Armour M."/>
            <person name="Olukolu B."/>
            <person name="Poorten T."/>
            <person name="Britton C."/>
            <person name="Davik J."/>
            <person name="Ashrafi H."/>
            <person name="Aiden E.L."/>
            <person name="Borodovsky M."/>
            <person name="Worthington M."/>
        </authorList>
    </citation>
    <scope>NUCLEOTIDE SEQUENCE [LARGE SCALE GENOMIC DNA]</scope>
    <source>
        <strain evidence="8">PI 553951</strain>
    </source>
</reference>
<evidence type="ECO:0000313" key="9">
    <source>
        <dbReference type="Proteomes" id="UP001457282"/>
    </source>
</evidence>
<dbReference type="PANTHER" id="PTHR21212">
    <property type="entry name" value="BERNARDINELLI-SEIP CONGENITAL LIPODYSTROPHY 2 HOMOLOG BSCL2 PROTEIN"/>
    <property type="match status" value="1"/>
</dbReference>
<dbReference type="AlphaFoldDB" id="A0AAW1W609"/>
<keyword evidence="3" id="KW-0256">Endoplasmic reticulum</keyword>
<dbReference type="EMBL" id="JBEDUW010000006">
    <property type="protein sequence ID" value="KAK9919243.1"/>
    <property type="molecule type" value="Genomic_DNA"/>
</dbReference>
<keyword evidence="6 7" id="KW-0472">Membrane</keyword>
<evidence type="ECO:0008006" key="10">
    <source>
        <dbReference type="Google" id="ProtNLM"/>
    </source>
</evidence>
<dbReference type="GO" id="GO:0005789">
    <property type="term" value="C:endoplasmic reticulum membrane"/>
    <property type="evidence" value="ECO:0007669"/>
    <property type="project" value="UniProtKB-SubCell"/>
</dbReference>
<comment type="subcellular location">
    <subcellularLocation>
        <location evidence="1">Endoplasmic reticulum membrane</location>
        <topology evidence="1">Multi-pass membrane protein</topology>
    </subcellularLocation>
</comment>
<dbReference type="GO" id="GO:0140042">
    <property type="term" value="P:lipid droplet formation"/>
    <property type="evidence" value="ECO:0007669"/>
    <property type="project" value="UniProtKB-ARBA"/>
</dbReference>
<protein>
    <recommendedName>
        <fullName evidence="10">Seipin</fullName>
    </recommendedName>
</protein>
<evidence type="ECO:0000256" key="5">
    <source>
        <dbReference type="ARBA" id="ARBA00023098"/>
    </source>
</evidence>
<evidence type="ECO:0000256" key="6">
    <source>
        <dbReference type="ARBA" id="ARBA00023136"/>
    </source>
</evidence>
<name>A0AAW1W609_RUBAR</name>
<dbReference type="GO" id="GO:0006629">
    <property type="term" value="P:lipid metabolic process"/>
    <property type="evidence" value="ECO:0007669"/>
    <property type="project" value="UniProtKB-KW"/>
</dbReference>
<dbReference type="Proteomes" id="UP001457282">
    <property type="component" value="Unassembled WGS sequence"/>
</dbReference>
<dbReference type="CDD" id="cd23995">
    <property type="entry name" value="Seipin_BSCL2_like"/>
    <property type="match status" value="1"/>
</dbReference>
<keyword evidence="5" id="KW-0443">Lipid metabolism</keyword>
<evidence type="ECO:0000313" key="8">
    <source>
        <dbReference type="EMBL" id="KAK9919243.1"/>
    </source>
</evidence>
<evidence type="ECO:0000256" key="4">
    <source>
        <dbReference type="ARBA" id="ARBA00022989"/>
    </source>
</evidence>
<evidence type="ECO:0000256" key="1">
    <source>
        <dbReference type="ARBA" id="ARBA00004477"/>
    </source>
</evidence>
<keyword evidence="2 7" id="KW-0812">Transmembrane</keyword>
<dbReference type="Pfam" id="PF06775">
    <property type="entry name" value="Seipin"/>
    <property type="match status" value="1"/>
</dbReference>